<reference evidence="8 9" key="1">
    <citation type="submission" date="2013-09" db="EMBL/GenBank/DDBJ databases">
        <authorList>
            <person name="Zeng Z."/>
            <person name="Chen C."/>
        </authorList>
    </citation>
    <scope>NUCLEOTIDE SEQUENCE [LARGE SCALE GENOMIC DNA]</scope>
    <source>
        <strain evidence="8 9">WB 4.1-42</strain>
    </source>
</reference>
<evidence type="ECO:0000256" key="2">
    <source>
        <dbReference type="ARBA" id="ARBA00005811"/>
    </source>
</evidence>
<evidence type="ECO:0000256" key="3">
    <source>
        <dbReference type="ARBA" id="ARBA00022475"/>
    </source>
</evidence>
<sequence>MRVKRNKRFHAEIAASSLSDIMFFLFLFFLIVSTLANPNVIKLSLPKARSTAQTTKSHISLSIQVEEGKDNKYYLDQAPVAFDSLGIRLAQHVEQTKDSTVIVRFPYDLRVQDMVNILEIGESQKLKFVIATTKKP</sequence>
<dbReference type="GO" id="GO:0005886">
    <property type="term" value="C:plasma membrane"/>
    <property type="evidence" value="ECO:0007669"/>
    <property type="project" value="UniProtKB-SubCell"/>
</dbReference>
<dbReference type="STRING" id="1121898.GCA_000422725_03401"/>
<dbReference type="GO" id="GO:0015031">
    <property type="term" value="P:protein transport"/>
    <property type="evidence" value="ECO:0007669"/>
    <property type="project" value="UniProtKB-KW"/>
</dbReference>
<comment type="caution">
    <text evidence="8">The sequence shown here is derived from an EMBL/GenBank/DDBJ whole genome shotgun (WGS) entry which is preliminary data.</text>
</comment>
<evidence type="ECO:0000256" key="7">
    <source>
        <dbReference type="RuleBase" id="RU003879"/>
    </source>
</evidence>
<name>A0A0A2MM80_9FLAO</name>
<gene>
    <name evidence="8" type="ORF">Q766_12525</name>
</gene>
<evidence type="ECO:0000313" key="8">
    <source>
        <dbReference type="EMBL" id="KGO92593.1"/>
    </source>
</evidence>
<keyword evidence="6" id="KW-0472">Membrane</keyword>
<dbReference type="RefSeq" id="WP_026991372.1">
    <property type="nucleotide sequence ID" value="NZ_AUGP01000029.1"/>
</dbReference>
<proteinExistence type="inferred from homology"/>
<dbReference type="PANTHER" id="PTHR30558:SF3">
    <property type="entry name" value="BIOPOLYMER TRANSPORT PROTEIN EXBD-RELATED"/>
    <property type="match status" value="1"/>
</dbReference>
<evidence type="ECO:0000256" key="4">
    <source>
        <dbReference type="ARBA" id="ARBA00022692"/>
    </source>
</evidence>
<organism evidence="8 9">
    <name type="scientific">Flavobacterium subsaxonicum WB 4.1-42 = DSM 21790</name>
    <dbReference type="NCBI Taxonomy" id="1121898"/>
    <lineage>
        <taxon>Bacteria</taxon>
        <taxon>Pseudomonadati</taxon>
        <taxon>Bacteroidota</taxon>
        <taxon>Flavobacteriia</taxon>
        <taxon>Flavobacteriales</taxon>
        <taxon>Flavobacteriaceae</taxon>
        <taxon>Flavobacterium</taxon>
    </lineage>
</organism>
<keyword evidence="5" id="KW-1133">Transmembrane helix</keyword>
<evidence type="ECO:0000256" key="6">
    <source>
        <dbReference type="ARBA" id="ARBA00023136"/>
    </source>
</evidence>
<protein>
    <submittedName>
        <fullName evidence="8">Biopolymer transporter ExbD</fullName>
    </submittedName>
</protein>
<comment type="similarity">
    <text evidence="2 7">Belongs to the ExbD/TolR family.</text>
</comment>
<dbReference type="Proteomes" id="UP000030111">
    <property type="component" value="Unassembled WGS sequence"/>
</dbReference>
<evidence type="ECO:0000256" key="5">
    <source>
        <dbReference type="ARBA" id="ARBA00022989"/>
    </source>
</evidence>
<dbReference type="GO" id="GO:0022857">
    <property type="term" value="F:transmembrane transporter activity"/>
    <property type="evidence" value="ECO:0007669"/>
    <property type="project" value="InterPro"/>
</dbReference>
<accession>A0A0A2MM80</accession>
<dbReference type="InterPro" id="IPR003400">
    <property type="entry name" value="ExbD"/>
</dbReference>
<dbReference type="EMBL" id="JRLY01000009">
    <property type="protein sequence ID" value="KGO92593.1"/>
    <property type="molecule type" value="Genomic_DNA"/>
</dbReference>
<keyword evidence="3" id="KW-1003">Cell membrane</keyword>
<dbReference type="eggNOG" id="COG0848">
    <property type="taxonomic scope" value="Bacteria"/>
</dbReference>
<keyword evidence="9" id="KW-1185">Reference proteome</keyword>
<keyword evidence="7" id="KW-0813">Transport</keyword>
<comment type="subcellular location">
    <subcellularLocation>
        <location evidence="1">Cell membrane</location>
        <topology evidence="1">Single-pass membrane protein</topology>
    </subcellularLocation>
    <subcellularLocation>
        <location evidence="7">Cell membrane</location>
        <topology evidence="7">Single-pass type II membrane protein</topology>
    </subcellularLocation>
</comment>
<dbReference type="Gene3D" id="3.30.420.270">
    <property type="match status" value="1"/>
</dbReference>
<dbReference type="Pfam" id="PF02472">
    <property type="entry name" value="ExbD"/>
    <property type="match status" value="1"/>
</dbReference>
<keyword evidence="4 7" id="KW-0812">Transmembrane</keyword>
<dbReference type="PANTHER" id="PTHR30558">
    <property type="entry name" value="EXBD MEMBRANE COMPONENT OF PMF-DRIVEN MACROMOLECULE IMPORT SYSTEM"/>
    <property type="match status" value="1"/>
</dbReference>
<dbReference type="OrthoDB" id="1375727at2"/>
<evidence type="ECO:0000256" key="1">
    <source>
        <dbReference type="ARBA" id="ARBA00004162"/>
    </source>
</evidence>
<evidence type="ECO:0000313" key="9">
    <source>
        <dbReference type="Proteomes" id="UP000030111"/>
    </source>
</evidence>
<dbReference type="AlphaFoldDB" id="A0A0A2MM80"/>
<keyword evidence="7" id="KW-0653">Protein transport</keyword>